<keyword evidence="4" id="KW-1185">Reference proteome</keyword>
<evidence type="ECO:0000259" key="2">
    <source>
        <dbReference type="Pfam" id="PF13690"/>
    </source>
</evidence>
<keyword evidence="1" id="KW-0145">Chemotaxis</keyword>
<reference evidence="3" key="2">
    <citation type="submission" date="2020-09" db="EMBL/GenBank/DDBJ databases">
        <authorList>
            <person name="Sun Q."/>
            <person name="Ohkuma M."/>
        </authorList>
    </citation>
    <scope>NUCLEOTIDE SEQUENCE</scope>
    <source>
        <strain evidence="3">JCM 3091</strain>
    </source>
</reference>
<accession>A0A8J3BFM8</accession>
<dbReference type="InterPro" id="IPR028051">
    <property type="entry name" value="CheX-like_dom"/>
</dbReference>
<evidence type="ECO:0000256" key="1">
    <source>
        <dbReference type="ARBA" id="ARBA00022500"/>
    </source>
</evidence>
<sequence length="160" mass="16730">MSGIADSTLEPSDIDLKEIVDQVWESYLDPDGTAPLVLTGTVPEKFDATGSISITGPWHGHVVVATSLGAATGAAAAFLAMEPDEVSEEDVADALGELVNIIGGNVKSMLPPGCLLALPHVVVATGAVSRWPGATRICELCGQWRGEPVCISLWHEKREG</sequence>
<dbReference type="AlphaFoldDB" id="A0A8J3BFM8"/>
<evidence type="ECO:0000313" key="4">
    <source>
        <dbReference type="Proteomes" id="UP000662200"/>
    </source>
</evidence>
<organism evidence="3 4">
    <name type="scientific">Pilimelia terevasa</name>
    <dbReference type="NCBI Taxonomy" id="53372"/>
    <lineage>
        <taxon>Bacteria</taxon>
        <taxon>Bacillati</taxon>
        <taxon>Actinomycetota</taxon>
        <taxon>Actinomycetes</taxon>
        <taxon>Micromonosporales</taxon>
        <taxon>Micromonosporaceae</taxon>
        <taxon>Pilimelia</taxon>
    </lineage>
</organism>
<reference evidence="3" key="1">
    <citation type="journal article" date="2014" name="Int. J. Syst. Evol. Microbiol.">
        <title>Complete genome sequence of Corynebacterium casei LMG S-19264T (=DSM 44701T), isolated from a smear-ripened cheese.</title>
        <authorList>
            <consortium name="US DOE Joint Genome Institute (JGI-PGF)"/>
            <person name="Walter F."/>
            <person name="Albersmeier A."/>
            <person name="Kalinowski J."/>
            <person name="Ruckert C."/>
        </authorList>
    </citation>
    <scope>NUCLEOTIDE SEQUENCE</scope>
    <source>
        <strain evidence="3">JCM 3091</strain>
    </source>
</reference>
<dbReference type="InterPro" id="IPR028976">
    <property type="entry name" value="CheC-like_sf"/>
</dbReference>
<gene>
    <name evidence="3" type="ORF">GCM10010124_08160</name>
</gene>
<protein>
    <recommendedName>
        <fullName evidence="2">Chemotaxis phosphatase CheX-like domain-containing protein</fullName>
    </recommendedName>
</protein>
<comment type="caution">
    <text evidence="3">The sequence shown here is derived from an EMBL/GenBank/DDBJ whole genome shotgun (WGS) entry which is preliminary data.</text>
</comment>
<dbReference type="Gene3D" id="3.40.1550.10">
    <property type="entry name" value="CheC-like"/>
    <property type="match status" value="1"/>
</dbReference>
<dbReference type="Proteomes" id="UP000662200">
    <property type="component" value="Unassembled WGS sequence"/>
</dbReference>
<evidence type="ECO:0000313" key="3">
    <source>
        <dbReference type="EMBL" id="GGK17986.1"/>
    </source>
</evidence>
<dbReference type="Pfam" id="PF13690">
    <property type="entry name" value="CheX"/>
    <property type="match status" value="1"/>
</dbReference>
<dbReference type="SUPFAM" id="SSF103039">
    <property type="entry name" value="CheC-like"/>
    <property type="match status" value="1"/>
</dbReference>
<proteinExistence type="predicted"/>
<dbReference type="GO" id="GO:0006935">
    <property type="term" value="P:chemotaxis"/>
    <property type="evidence" value="ECO:0007669"/>
    <property type="project" value="UniProtKB-KW"/>
</dbReference>
<dbReference type="RefSeq" id="WP_229789334.1">
    <property type="nucleotide sequence ID" value="NZ_BMQC01000002.1"/>
</dbReference>
<name>A0A8J3BFM8_9ACTN</name>
<dbReference type="EMBL" id="BMQC01000002">
    <property type="protein sequence ID" value="GGK17986.1"/>
    <property type="molecule type" value="Genomic_DNA"/>
</dbReference>
<feature type="domain" description="Chemotaxis phosphatase CheX-like" evidence="2">
    <location>
        <begin position="49"/>
        <end position="131"/>
    </location>
</feature>